<reference evidence="4" key="1">
    <citation type="submission" date="2017-03" db="EMBL/GenBank/DDBJ databases">
        <authorList>
            <person name="Lund M.B."/>
        </authorList>
    </citation>
    <scope>NUCLEOTIDE SEQUENCE [LARGE SCALE GENOMIC DNA]</scope>
</reference>
<dbReference type="InterPro" id="IPR039424">
    <property type="entry name" value="SBP_5"/>
</dbReference>
<organism evidence="3 4">
    <name type="scientific">Candidatus Lumbricidiphila eiseniae</name>
    <dbReference type="NCBI Taxonomy" id="1969409"/>
    <lineage>
        <taxon>Bacteria</taxon>
        <taxon>Bacillati</taxon>
        <taxon>Actinomycetota</taxon>
        <taxon>Actinomycetes</taxon>
        <taxon>Micrococcales</taxon>
        <taxon>Microbacteriaceae</taxon>
        <taxon>Candidatus Lumbricidiphila</taxon>
    </lineage>
</organism>
<evidence type="ECO:0000313" key="4">
    <source>
        <dbReference type="Proteomes" id="UP000219994"/>
    </source>
</evidence>
<proteinExistence type="predicted"/>
<dbReference type="GO" id="GO:0015833">
    <property type="term" value="P:peptide transport"/>
    <property type="evidence" value="ECO:0007669"/>
    <property type="project" value="TreeGrafter"/>
</dbReference>
<dbReference type="Gene3D" id="3.90.76.10">
    <property type="entry name" value="Dipeptide-binding Protein, Domain 1"/>
    <property type="match status" value="1"/>
</dbReference>
<evidence type="ECO:0000256" key="1">
    <source>
        <dbReference type="ARBA" id="ARBA00022729"/>
    </source>
</evidence>
<dbReference type="Gene3D" id="3.40.190.10">
    <property type="entry name" value="Periplasmic binding protein-like II"/>
    <property type="match status" value="1"/>
</dbReference>
<accession>A0A2A6FT85</accession>
<dbReference type="PIRSF" id="PIRSF002741">
    <property type="entry name" value="MppA"/>
    <property type="match status" value="1"/>
</dbReference>
<dbReference type="Proteomes" id="UP000219994">
    <property type="component" value="Unassembled WGS sequence"/>
</dbReference>
<protein>
    <submittedName>
        <fullName evidence="3">ABC transporter substrate-binding protein</fullName>
    </submittedName>
</protein>
<dbReference type="SUPFAM" id="SSF53850">
    <property type="entry name" value="Periplasmic binding protein-like II"/>
    <property type="match status" value="1"/>
</dbReference>
<dbReference type="Pfam" id="PF00496">
    <property type="entry name" value="SBP_bac_5"/>
    <property type="match status" value="1"/>
</dbReference>
<name>A0A2A6FT85_9MICO</name>
<dbReference type="GO" id="GO:1904680">
    <property type="term" value="F:peptide transmembrane transporter activity"/>
    <property type="evidence" value="ECO:0007669"/>
    <property type="project" value="TreeGrafter"/>
</dbReference>
<sequence>MLLTCHSWPRHPSPEVLVKSSSRHLRSVISTVGLTTTIALTLTACGPSSTSSTTPNAGTSTGSLVVGITTDPDTLFPWKATQFQAVNIAQNLYGTLTEFDRDLNVVPGLAQSWDTSADGKTITFHLRTGATFASGAPFDSAAVKYSLDTINDQATAAVARSSLASVTAITATDAHTVTLTLSAPDAALPANLASINMAILPPGATEQSISTKPDGTGAFTLSDRKPSQSITLAANPTHWSGAPKLTRVEYRIIPDESSIVSAMQSGNVQFAVLNDPLVAKTARSDKISVSKTPQLSYHALQLNASRGVLSDVNVRLAIQCAIDRQQVIDTAALSEGTVTGPITSPAYLSDPKARPCPTRDLTKAADYLAKAGKSAGVTVNTIVSQGEYATSVNEAQNLKAQLADAKITLNLEVLDSDAYVKSWVAADFDAAVALNGGRPDPDGMYGRYFTSTGNLNKVAGYSSPALDALFAQGKSTTDPAVRKDIYTKVSAELENNAAWIWMFTSYSYTATTSGVRGFIPMANGSLQYLWLTTN</sequence>
<dbReference type="InterPro" id="IPR000914">
    <property type="entry name" value="SBP_5_dom"/>
</dbReference>
<dbReference type="PANTHER" id="PTHR30290:SF38">
    <property type="entry name" value="D,D-DIPEPTIDE-BINDING PERIPLASMIC PROTEIN DDPA-RELATED"/>
    <property type="match status" value="1"/>
</dbReference>
<feature type="domain" description="Solute-binding protein family 5" evidence="2">
    <location>
        <begin position="104"/>
        <end position="454"/>
    </location>
</feature>
<dbReference type="GO" id="GO:0042597">
    <property type="term" value="C:periplasmic space"/>
    <property type="evidence" value="ECO:0007669"/>
    <property type="project" value="UniProtKB-ARBA"/>
</dbReference>
<keyword evidence="1" id="KW-0732">Signal</keyword>
<evidence type="ECO:0000313" key="3">
    <source>
        <dbReference type="EMBL" id="PDQ36084.1"/>
    </source>
</evidence>
<dbReference type="AlphaFoldDB" id="A0A2A6FT85"/>
<dbReference type="PANTHER" id="PTHR30290">
    <property type="entry name" value="PERIPLASMIC BINDING COMPONENT OF ABC TRANSPORTER"/>
    <property type="match status" value="1"/>
</dbReference>
<gene>
    <name evidence="3" type="ORF">B5766_02810</name>
</gene>
<dbReference type="GO" id="GO:0043190">
    <property type="term" value="C:ATP-binding cassette (ABC) transporter complex"/>
    <property type="evidence" value="ECO:0007669"/>
    <property type="project" value="InterPro"/>
</dbReference>
<dbReference type="Gene3D" id="3.10.105.10">
    <property type="entry name" value="Dipeptide-binding Protein, Domain 3"/>
    <property type="match status" value="1"/>
</dbReference>
<comment type="caution">
    <text evidence="3">The sequence shown here is derived from an EMBL/GenBank/DDBJ whole genome shotgun (WGS) entry which is preliminary data.</text>
</comment>
<dbReference type="EMBL" id="NAEP01000023">
    <property type="protein sequence ID" value="PDQ36084.1"/>
    <property type="molecule type" value="Genomic_DNA"/>
</dbReference>
<dbReference type="InterPro" id="IPR030678">
    <property type="entry name" value="Peptide/Ni-bd"/>
</dbReference>
<evidence type="ECO:0000259" key="2">
    <source>
        <dbReference type="Pfam" id="PF00496"/>
    </source>
</evidence>